<evidence type="ECO:0000256" key="5">
    <source>
        <dbReference type="SAM" id="SignalP"/>
    </source>
</evidence>
<dbReference type="InterPro" id="IPR028081">
    <property type="entry name" value="Leu-bd"/>
</dbReference>
<organism evidence="7 8">
    <name type="scientific">Nakamurella alba</name>
    <dbReference type="NCBI Taxonomy" id="2665158"/>
    <lineage>
        <taxon>Bacteria</taxon>
        <taxon>Bacillati</taxon>
        <taxon>Actinomycetota</taxon>
        <taxon>Actinomycetes</taxon>
        <taxon>Nakamurellales</taxon>
        <taxon>Nakamurellaceae</taxon>
        <taxon>Nakamurella</taxon>
    </lineage>
</organism>
<dbReference type="Pfam" id="PF13458">
    <property type="entry name" value="Peripla_BP_6"/>
    <property type="match status" value="1"/>
</dbReference>
<evidence type="ECO:0000256" key="3">
    <source>
        <dbReference type="ARBA" id="ARBA00022729"/>
    </source>
</evidence>
<dbReference type="GO" id="GO:0006865">
    <property type="term" value="P:amino acid transport"/>
    <property type="evidence" value="ECO:0007669"/>
    <property type="project" value="UniProtKB-KW"/>
</dbReference>
<keyword evidence="4" id="KW-0029">Amino-acid transport</keyword>
<dbReference type="CDD" id="cd19989">
    <property type="entry name" value="PBP1_SBP-like"/>
    <property type="match status" value="1"/>
</dbReference>
<dbReference type="SUPFAM" id="SSF53822">
    <property type="entry name" value="Periplasmic binding protein-like I"/>
    <property type="match status" value="1"/>
</dbReference>
<gene>
    <name evidence="7" type="ORF">GIS00_00920</name>
</gene>
<keyword evidence="2" id="KW-0813">Transport</keyword>
<protein>
    <submittedName>
        <fullName evidence="7">ABC transporter substrate-binding protein</fullName>
    </submittedName>
</protein>
<evidence type="ECO:0000256" key="2">
    <source>
        <dbReference type="ARBA" id="ARBA00022448"/>
    </source>
</evidence>
<evidence type="ECO:0000256" key="4">
    <source>
        <dbReference type="ARBA" id="ARBA00022970"/>
    </source>
</evidence>
<dbReference type="PANTHER" id="PTHR30483">
    <property type="entry name" value="LEUCINE-SPECIFIC-BINDING PROTEIN"/>
    <property type="match status" value="1"/>
</dbReference>
<dbReference type="InterPro" id="IPR051010">
    <property type="entry name" value="BCAA_transport"/>
</dbReference>
<dbReference type="InterPro" id="IPR028082">
    <property type="entry name" value="Peripla_BP_I"/>
</dbReference>
<dbReference type="PROSITE" id="PS51257">
    <property type="entry name" value="PROKAR_LIPOPROTEIN"/>
    <property type="match status" value="1"/>
</dbReference>
<dbReference type="Gene3D" id="3.40.50.2300">
    <property type="match status" value="2"/>
</dbReference>
<feature type="signal peptide" evidence="5">
    <location>
        <begin position="1"/>
        <end position="29"/>
    </location>
</feature>
<keyword evidence="3 5" id="KW-0732">Signal</keyword>
<dbReference type="RefSeq" id="WP_154766558.1">
    <property type="nucleotide sequence ID" value="NZ_WLYK01000001.1"/>
</dbReference>
<feature type="chain" id="PRO_5029786375" evidence="5">
    <location>
        <begin position="30"/>
        <end position="420"/>
    </location>
</feature>
<reference evidence="7 8" key="1">
    <citation type="submission" date="2019-11" db="EMBL/GenBank/DDBJ databases">
        <authorList>
            <person name="Jiang L.-Q."/>
        </authorList>
    </citation>
    <scope>NUCLEOTIDE SEQUENCE [LARGE SCALE GENOMIC DNA]</scope>
    <source>
        <strain evidence="7 8">YIM 132087</strain>
    </source>
</reference>
<dbReference type="Proteomes" id="UP000460221">
    <property type="component" value="Unassembled WGS sequence"/>
</dbReference>
<evidence type="ECO:0000256" key="1">
    <source>
        <dbReference type="ARBA" id="ARBA00010062"/>
    </source>
</evidence>
<name>A0A7K1FEH5_9ACTN</name>
<feature type="domain" description="Leucine-binding protein" evidence="6">
    <location>
        <begin position="50"/>
        <end position="392"/>
    </location>
</feature>
<evidence type="ECO:0000313" key="8">
    <source>
        <dbReference type="Proteomes" id="UP000460221"/>
    </source>
</evidence>
<comment type="similarity">
    <text evidence="1">Belongs to the leucine-binding protein family.</text>
</comment>
<evidence type="ECO:0000313" key="7">
    <source>
        <dbReference type="EMBL" id="MTD12505.1"/>
    </source>
</evidence>
<dbReference type="AlphaFoldDB" id="A0A7K1FEH5"/>
<evidence type="ECO:0000259" key="6">
    <source>
        <dbReference type="Pfam" id="PF13458"/>
    </source>
</evidence>
<dbReference type="PRINTS" id="PR00337">
    <property type="entry name" value="LEUILEVALBP"/>
</dbReference>
<accession>A0A7K1FEH5</accession>
<dbReference type="PANTHER" id="PTHR30483:SF37">
    <property type="entry name" value="ABC TRANSPORTER SUBSTRATE-BINDING PROTEIN"/>
    <property type="match status" value="1"/>
</dbReference>
<sequence>MTKTSRAVMSLLLIAGLAAGCGTPSTGDAATTTGVASAGGSSAAPSADGPIKIAVIGPSSGALAQFGADAVDAWQFAVDEVNSSGGLLGRQVELVKKDTDGAAATTLREAKAAVTQDGASFIGAVMTSTEHGALNAQLDTLGALSINSLGKDDGLSGKDCNDNAFRVVQSTTMDVNAMAAAIDKIPGEKWAIQAVDYSTGHTSAEVFKAAAAKAGKEVVLEQYAPLNTTDFGTYITKIQDSGADALLAVEYGADGVAFVNQAAQFGLPAQLKSVLGFNMVSQPLFPALGDKVLGFFNNVGYDPSLDNELNKKFVEAWKAAHDGAEPYYVQADNYLGAQLLFEAIKKAGSTDVDAVRTAMEGLTFDSIVGSVEMRAGDHQLIRPSYVGQVEKDSAGELGFTLISESDGAAIMPPVNTECKL</sequence>
<dbReference type="EMBL" id="WLYK01000001">
    <property type="protein sequence ID" value="MTD12505.1"/>
    <property type="molecule type" value="Genomic_DNA"/>
</dbReference>
<dbReference type="InterPro" id="IPR000709">
    <property type="entry name" value="Leu_Ile_Val-bd"/>
</dbReference>
<comment type="caution">
    <text evidence="7">The sequence shown here is derived from an EMBL/GenBank/DDBJ whole genome shotgun (WGS) entry which is preliminary data.</text>
</comment>
<keyword evidence="8" id="KW-1185">Reference proteome</keyword>
<proteinExistence type="inferred from homology"/>